<dbReference type="PANTHER" id="PTHR43132:SF2">
    <property type="entry name" value="ARSENICAL RESISTANCE OPERON REPRESSOR ARSR-RELATED"/>
    <property type="match status" value="1"/>
</dbReference>
<keyword evidence="2" id="KW-0238">DNA-binding</keyword>
<dbReference type="EMBL" id="CP095076">
    <property type="protein sequence ID" value="UOR14131.1"/>
    <property type="molecule type" value="Genomic_DNA"/>
</dbReference>
<evidence type="ECO:0000313" key="6">
    <source>
        <dbReference type="Proteomes" id="UP000830326"/>
    </source>
</evidence>
<proteinExistence type="predicted"/>
<evidence type="ECO:0000256" key="1">
    <source>
        <dbReference type="ARBA" id="ARBA00023015"/>
    </source>
</evidence>
<name>A0ABY4HHS5_9BACI</name>
<dbReference type="SMART" id="SM00418">
    <property type="entry name" value="HTH_ARSR"/>
    <property type="match status" value="1"/>
</dbReference>
<keyword evidence="3" id="KW-0804">Transcription</keyword>
<evidence type="ECO:0000256" key="3">
    <source>
        <dbReference type="ARBA" id="ARBA00023163"/>
    </source>
</evidence>
<gene>
    <name evidence="5" type="ORF">MUO15_21505</name>
</gene>
<protein>
    <submittedName>
        <fullName evidence="5">Metalloregulator ArsR/SmtB family transcription factor</fullName>
    </submittedName>
</protein>
<dbReference type="NCBIfam" id="NF033788">
    <property type="entry name" value="HTH_metalloreg"/>
    <property type="match status" value="1"/>
</dbReference>
<dbReference type="InterPro" id="IPR001845">
    <property type="entry name" value="HTH_ArsR_DNA-bd_dom"/>
</dbReference>
<dbReference type="CDD" id="cd00090">
    <property type="entry name" value="HTH_ARSR"/>
    <property type="match status" value="1"/>
</dbReference>
<dbReference type="RefSeq" id="WP_245036248.1">
    <property type="nucleotide sequence ID" value="NZ_CP095076.1"/>
</dbReference>
<feature type="domain" description="HTH arsR-type" evidence="4">
    <location>
        <begin position="38"/>
        <end position="132"/>
    </location>
</feature>
<dbReference type="InterPro" id="IPR011991">
    <property type="entry name" value="ArsR-like_HTH"/>
</dbReference>
<dbReference type="Gene3D" id="1.10.10.10">
    <property type="entry name" value="Winged helix-like DNA-binding domain superfamily/Winged helix DNA-binding domain"/>
    <property type="match status" value="1"/>
</dbReference>
<evidence type="ECO:0000259" key="4">
    <source>
        <dbReference type="PROSITE" id="PS50987"/>
    </source>
</evidence>
<keyword evidence="5" id="KW-0614">Plasmid</keyword>
<dbReference type="PRINTS" id="PR00778">
    <property type="entry name" value="HTHARSR"/>
</dbReference>
<reference evidence="5" key="1">
    <citation type="submission" date="2022-04" db="EMBL/GenBank/DDBJ databases">
        <title>Halobacillus sp. isolated from saltern.</title>
        <authorList>
            <person name="Won M."/>
            <person name="Lee C.-M."/>
            <person name="Woen H.-Y."/>
            <person name="Kwon S.-W."/>
        </authorList>
    </citation>
    <scope>NUCLEOTIDE SEQUENCE</scope>
    <source>
        <strain evidence="5">SSHM10-5</strain>
        <plasmid evidence="5">unnamed1</plasmid>
    </source>
</reference>
<dbReference type="Proteomes" id="UP000830326">
    <property type="component" value="Plasmid unnamed1"/>
</dbReference>
<dbReference type="InterPro" id="IPR036388">
    <property type="entry name" value="WH-like_DNA-bd_sf"/>
</dbReference>
<dbReference type="SUPFAM" id="SSF46785">
    <property type="entry name" value="Winged helix' DNA-binding domain"/>
    <property type="match status" value="1"/>
</dbReference>
<accession>A0ABY4HHS5</accession>
<dbReference type="InterPro" id="IPR036390">
    <property type="entry name" value="WH_DNA-bd_sf"/>
</dbReference>
<geneLocation type="plasmid" evidence="5 6">
    <name>unnamed1</name>
</geneLocation>
<dbReference type="Pfam" id="PF01022">
    <property type="entry name" value="HTH_5"/>
    <property type="match status" value="1"/>
</dbReference>
<evidence type="ECO:0000313" key="5">
    <source>
        <dbReference type="EMBL" id="UOR14131.1"/>
    </source>
</evidence>
<organism evidence="5 6">
    <name type="scientific">Halobacillus amylolyticus</name>
    <dbReference type="NCBI Taxonomy" id="2932259"/>
    <lineage>
        <taxon>Bacteria</taxon>
        <taxon>Bacillati</taxon>
        <taxon>Bacillota</taxon>
        <taxon>Bacilli</taxon>
        <taxon>Bacillales</taxon>
        <taxon>Bacillaceae</taxon>
        <taxon>Halobacillus</taxon>
    </lineage>
</organism>
<keyword evidence="1" id="KW-0805">Transcription regulation</keyword>
<evidence type="ECO:0000256" key="2">
    <source>
        <dbReference type="ARBA" id="ARBA00023125"/>
    </source>
</evidence>
<sequence length="132" mass="14804">METYEHMNIMKDVCYINSHQQKHVFSVENNVDCIKRNLVAYDFGFSVSMLKIMASPTKLKVIFALTQKNELSVGEMATIIGTSSGTASHHLSILRKLGLVTLRKERRGSLYSIKSEQINSLVLSIVDLGKTI</sequence>
<dbReference type="InterPro" id="IPR051011">
    <property type="entry name" value="Metal_resp_trans_reg"/>
</dbReference>
<dbReference type="PROSITE" id="PS50987">
    <property type="entry name" value="HTH_ARSR_2"/>
    <property type="match status" value="1"/>
</dbReference>
<dbReference type="PANTHER" id="PTHR43132">
    <property type="entry name" value="ARSENICAL RESISTANCE OPERON REPRESSOR ARSR-RELATED"/>
    <property type="match status" value="1"/>
</dbReference>
<keyword evidence="6" id="KW-1185">Reference proteome</keyword>